<name>A0A1A5ZXQ5_9TREE</name>
<reference evidence="2" key="2">
    <citation type="submission" date="2013-07" db="EMBL/GenBank/DDBJ databases">
        <authorList>
            <consortium name="The Broad Institute Genome Sequencing Platform"/>
            <person name="Cuomo C."/>
            <person name="Litvintseva A."/>
            <person name="Chen Y."/>
            <person name="Heitman J."/>
            <person name="Sun S."/>
            <person name="Springer D."/>
            <person name="Dromer F."/>
            <person name="Young S.K."/>
            <person name="Zeng Q."/>
            <person name="Gargeya S."/>
            <person name="Fitzgerald M."/>
            <person name="Abouelleil A."/>
            <person name="Alvarado L."/>
            <person name="Berlin A.M."/>
            <person name="Chapman S.B."/>
            <person name="Dewar J."/>
            <person name="Goldberg J."/>
            <person name="Griggs A."/>
            <person name="Gujja S."/>
            <person name="Hansen M."/>
            <person name="Howarth C."/>
            <person name="Imamovic A."/>
            <person name="Larimer J."/>
            <person name="McCowan C."/>
            <person name="Murphy C."/>
            <person name="Pearson M."/>
            <person name="Priest M."/>
            <person name="Roberts A."/>
            <person name="Saif S."/>
            <person name="Shea T."/>
            <person name="Sykes S."/>
            <person name="Wortman J."/>
            <person name="Nusbaum C."/>
            <person name="Birren B."/>
        </authorList>
    </citation>
    <scope>NUCLEOTIDE SEQUENCE</scope>
    <source>
        <strain evidence="2">CBS 10117</strain>
    </source>
</reference>
<dbReference type="EMBL" id="CP144540">
    <property type="protein sequence ID" value="WWC65696.1"/>
    <property type="molecule type" value="Genomic_DNA"/>
</dbReference>
<gene>
    <name evidence="1" type="ORF">I303_07356</name>
    <name evidence="2" type="ORF">I303_108317</name>
</gene>
<dbReference type="VEuPathDB" id="FungiDB:I303_07356"/>
<sequence>MKPRDSPVADDTFGGIEVFDAAGDSMGYISKNLDEGGYTITTDPTQAVSISFTQDGSNPFSITISSNDRQAGYPYLGATLNTGSDMGVSSAAFANLGGISHIISGPSESDDTGESNTRQLYAGSETAIFLYNADTNAITGQWTNTDNTKVDTIFYFGPKDSYSLGMIAPENYDQFAIDFPEDQQKVTFKYVSIDPTPGV</sequence>
<evidence type="ECO:0000313" key="1">
    <source>
        <dbReference type="EMBL" id="OBR82594.1"/>
    </source>
</evidence>
<dbReference type="EMBL" id="KI894035">
    <property type="protein sequence ID" value="OBR82594.1"/>
    <property type="molecule type" value="Genomic_DNA"/>
</dbReference>
<proteinExistence type="predicted"/>
<dbReference type="KEGG" id="kdj:28971055"/>
<reference evidence="1" key="1">
    <citation type="submission" date="2013-07" db="EMBL/GenBank/DDBJ databases">
        <title>The Genome Sequence of Cryptococcus dejecticola CBS10117.</title>
        <authorList>
            <consortium name="The Broad Institute Genome Sequencing Platform"/>
            <person name="Cuomo C."/>
            <person name="Litvintseva A."/>
            <person name="Chen Y."/>
            <person name="Heitman J."/>
            <person name="Sun S."/>
            <person name="Springer D."/>
            <person name="Dromer F."/>
            <person name="Young S.K."/>
            <person name="Zeng Q."/>
            <person name="Gargeya S."/>
            <person name="Fitzgerald M."/>
            <person name="Abouelleil A."/>
            <person name="Alvarado L."/>
            <person name="Berlin A.M."/>
            <person name="Chapman S.B."/>
            <person name="Dewar J."/>
            <person name="Goldberg J."/>
            <person name="Griggs A."/>
            <person name="Gujja S."/>
            <person name="Hansen M."/>
            <person name="Howarth C."/>
            <person name="Imamovic A."/>
            <person name="Larimer J."/>
            <person name="McCowan C."/>
            <person name="Murphy C."/>
            <person name="Pearson M."/>
            <person name="Priest M."/>
            <person name="Roberts A."/>
            <person name="Saif S."/>
            <person name="Shea T."/>
            <person name="Sykes S."/>
            <person name="Wortman J."/>
            <person name="Nusbaum C."/>
            <person name="Birren B."/>
        </authorList>
    </citation>
    <scope>NUCLEOTIDE SEQUENCE [LARGE SCALE GENOMIC DNA]</scope>
    <source>
        <strain evidence="1">CBS 10117</strain>
    </source>
</reference>
<evidence type="ECO:0000313" key="2">
    <source>
        <dbReference type="EMBL" id="WWC65696.1"/>
    </source>
</evidence>
<organism evidence="1">
    <name type="scientific">Kwoniella dejecticola CBS 10117</name>
    <dbReference type="NCBI Taxonomy" id="1296121"/>
    <lineage>
        <taxon>Eukaryota</taxon>
        <taxon>Fungi</taxon>
        <taxon>Dikarya</taxon>
        <taxon>Basidiomycota</taxon>
        <taxon>Agaricomycotina</taxon>
        <taxon>Tremellomycetes</taxon>
        <taxon>Tremellales</taxon>
        <taxon>Cryptococcaceae</taxon>
        <taxon>Kwoniella</taxon>
    </lineage>
</organism>
<dbReference type="GeneID" id="28971055"/>
<dbReference type="RefSeq" id="XP_018260436.1">
    <property type="nucleotide sequence ID" value="XM_018410626.1"/>
</dbReference>
<dbReference type="AlphaFoldDB" id="A0A1A5ZXQ5"/>
<evidence type="ECO:0000313" key="3">
    <source>
        <dbReference type="Proteomes" id="UP000078595"/>
    </source>
</evidence>
<dbReference type="Proteomes" id="UP000078595">
    <property type="component" value="Chromosome 11"/>
</dbReference>
<protein>
    <submittedName>
        <fullName evidence="1">Uncharacterized protein</fullName>
    </submittedName>
</protein>
<keyword evidence="3" id="KW-1185">Reference proteome</keyword>
<reference evidence="2" key="3">
    <citation type="submission" date="2024-02" db="EMBL/GenBank/DDBJ databases">
        <title>Comparative genomics of Cryptococcus and Kwoniella reveals pathogenesis evolution and contrasting modes of karyotype evolution via chromosome fusion or intercentromeric recombination.</title>
        <authorList>
            <person name="Coelho M.A."/>
            <person name="David-Palma M."/>
            <person name="Shea T."/>
            <person name="Bowers K."/>
            <person name="McGinley-Smith S."/>
            <person name="Mohammad A.W."/>
            <person name="Gnirke A."/>
            <person name="Yurkov A.M."/>
            <person name="Nowrousian M."/>
            <person name="Sun S."/>
            <person name="Cuomo C.A."/>
            <person name="Heitman J."/>
        </authorList>
    </citation>
    <scope>NUCLEOTIDE SEQUENCE</scope>
    <source>
        <strain evidence="2">CBS 10117</strain>
    </source>
</reference>
<dbReference type="STRING" id="1296121.A0A1A5ZXQ5"/>
<accession>A0A1A5ZXQ5</accession>
<dbReference type="OrthoDB" id="2564482at2759"/>